<dbReference type="Pfam" id="PF09969">
    <property type="entry name" value="DUF2203"/>
    <property type="match status" value="1"/>
</dbReference>
<gene>
    <name evidence="2" type="ORF">H7B90_06365</name>
</gene>
<organism evidence="2 3">
    <name type="scientific">Cohnella xylanilytica</name>
    <dbReference type="NCBI Taxonomy" id="557555"/>
    <lineage>
        <taxon>Bacteria</taxon>
        <taxon>Bacillati</taxon>
        <taxon>Bacillota</taxon>
        <taxon>Bacilli</taxon>
        <taxon>Bacillales</taxon>
        <taxon>Paenibacillaceae</taxon>
        <taxon>Cohnella</taxon>
    </lineage>
</organism>
<comment type="caution">
    <text evidence="2">The sequence shown here is derived from an EMBL/GenBank/DDBJ whole genome shotgun (WGS) entry which is preliminary data.</text>
</comment>
<keyword evidence="1" id="KW-0175">Coiled coil</keyword>
<sequence>MSDRIFTPEEANALLPRLREELRGLQEMTDEYEERMIALRKKKAEAGTRTGGGAAGGGDPFFEEEGRLDFMRMEIEMAIGNFGRHGVLLKMIHPGLIDFPALVNGEAALICWKEGEERATHYHGWQDGFAGRRPLPSE</sequence>
<dbReference type="Proteomes" id="UP000553776">
    <property type="component" value="Unassembled WGS sequence"/>
</dbReference>
<name>A0A841TZD9_9BACL</name>
<dbReference type="PIRSF" id="PIRSF016498">
    <property type="entry name" value="UCP016498"/>
    <property type="match status" value="1"/>
</dbReference>
<dbReference type="EMBL" id="JACJVR010000020">
    <property type="protein sequence ID" value="MBB6691024.1"/>
    <property type="molecule type" value="Genomic_DNA"/>
</dbReference>
<protein>
    <submittedName>
        <fullName evidence="2">DUF2203 domain-containing protein</fullName>
    </submittedName>
</protein>
<feature type="coiled-coil region" evidence="1">
    <location>
        <begin position="15"/>
        <end position="45"/>
    </location>
</feature>
<dbReference type="AlphaFoldDB" id="A0A841TZD9"/>
<accession>A0A841TZD9</accession>
<dbReference type="InterPro" id="IPR018699">
    <property type="entry name" value="DUF2203"/>
</dbReference>
<evidence type="ECO:0000256" key="1">
    <source>
        <dbReference type="SAM" id="Coils"/>
    </source>
</evidence>
<dbReference type="RefSeq" id="WP_185135026.1">
    <property type="nucleotide sequence ID" value="NZ_JACJVR010000020.1"/>
</dbReference>
<evidence type="ECO:0000313" key="3">
    <source>
        <dbReference type="Proteomes" id="UP000553776"/>
    </source>
</evidence>
<evidence type="ECO:0000313" key="2">
    <source>
        <dbReference type="EMBL" id="MBB6691024.1"/>
    </source>
</evidence>
<keyword evidence="3" id="KW-1185">Reference proteome</keyword>
<proteinExistence type="predicted"/>
<reference evidence="2 3" key="1">
    <citation type="submission" date="2020-08" db="EMBL/GenBank/DDBJ databases">
        <title>Cohnella phylogeny.</title>
        <authorList>
            <person name="Dunlap C."/>
        </authorList>
    </citation>
    <scope>NUCLEOTIDE SEQUENCE [LARGE SCALE GENOMIC DNA]</scope>
    <source>
        <strain evidence="2 3">DSM 25239</strain>
    </source>
</reference>